<keyword evidence="4" id="KW-0874">Quinone</keyword>
<dbReference type="PROSITE" id="PS51257">
    <property type="entry name" value="PROKAR_LIPOPROTEIN"/>
    <property type="match status" value="1"/>
</dbReference>
<dbReference type="InterPro" id="IPR012932">
    <property type="entry name" value="VKOR"/>
</dbReference>
<evidence type="ECO:0000256" key="2">
    <source>
        <dbReference type="ARBA" id="ARBA00006214"/>
    </source>
</evidence>
<evidence type="ECO:0000313" key="13">
    <source>
        <dbReference type="Proteomes" id="UP000176631"/>
    </source>
</evidence>
<dbReference type="Gene3D" id="1.20.1440.130">
    <property type="entry name" value="VKOR domain"/>
    <property type="match status" value="1"/>
</dbReference>
<dbReference type="PANTHER" id="PTHR34573:SF1">
    <property type="entry name" value="VITAMIN K EPOXIDE REDUCTASE DOMAIN-CONTAINING PROTEIN"/>
    <property type="match status" value="1"/>
</dbReference>
<evidence type="ECO:0000313" key="12">
    <source>
        <dbReference type="EMBL" id="OGY23504.1"/>
    </source>
</evidence>
<comment type="subcellular location">
    <subcellularLocation>
        <location evidence="1">Membrane</location>
        <topology evidence="1">Multi-pass membrane protein</topology>
    </subcellularLocation>
</comment>
<feature type="domain" description="Vitamin K epoxide reductase" evidence="11">
    <location>
        <begin position="1"/>
        <end position="133"/>
    </location>
</feature>
<evidence type="ECO:0000259" key="11">
    <source>
        <dbReference type="SMART" id="SM00756"/>
    </source>
</evidence>
<evidence type="ECO:0000256" key="6">
    <source>
        <dbReference type="ARBA" id="ARBA00023002"/>
    </source>
</evidence>
<comment type="similarity">
    <text evidence="2">Belongs to the VKOR family.</text>
</comment>
<dbReference type="Proteomes" id="UP000176631">
    <property type="component" value="Unassembled WGS sequence"/>
</dbReference>
<reference evidence="12 13" key="1">
    <citation type="journal article" date="2016" name="Nat. Commun.">
        <title>Thousands of microbial genomes shed light on interconnected biogeochemical processes in an aquifer system.</title>
        <authorList>
            <person name="Anantharaman K."/>
            <person name="Brown C.T."/>
            <person name="Hug L.A."/>
            <person name="Sharon I."/>
            <person name="Castelle C.J."/>
            <person name="Probst A.J."/>
            <person name="Thomas B.C."/>
            <person name="Singh A."/>
            <person name="Wilkins M.J."/>
            <person name="Karaoz U."/>
            <person name="Brodie E.L."/>
            <person name="Williams K.H."/>
            <person name="Hubbard S.S."/>
            <person name="Banfield J.F."/>
        </authorList>
    </citation>
    <scope>NUCLEOTIDE SEQUENCE [LARGE SCALE GENOMIC DNA]</scope>
</reference>
<feature type="transmembrane region" description="Helical" evidence="10">
    <location>
        <begin position="86"/>
        <end position="108"/>
    </location>
</feature>
<evidence type="ECO:0000256" key="4">
    <source>
        <dbReference type="ARBA" id="ARBA00022719"/>
    </source>
</evidence>
<dbReference type="SMART" id="SM00756">
    <property type="entry name" value="VKc"/>
    <property type="match status" value="1"/>
</dbReference>
<dbReference type="PANTHER" id="PTHR34573">
    <property type="entry name" value="VKC DOMAIN-CONTAINING PROTEIN"/>
    <property type="match status" value="1"/>
</dbReference>
<keyword evidence="9" id="KW-0676">Redox-active center</keyword>
<organism evidence="12 13">
    <name type="scientific">Candidatus Woykebacteria bacterium RBG_13_40_15</name>
    <dbReference type="NCBI Taxonomy" id="1802593"/>
    <lineage>
        <taxon>Bacteria</taxon>
        <taxon>Candidatus Woykeibacteriota</taxon>
    </lineage>
</organism>
<keyword evidence="8" id="KW-1015">Disulfide bond</keyword>
<dbReference type="GO" id="GO:0048038">
    <property type="term" value="F:quinone binding"/>
    <property type="evidence" value="ECO:0007669"/>
    <property type="project" value="UniProtKB-KW"/>
</dbReference>
<feature type="transmembrane region" description="Helical" evidence="10">
    <location>
        <begin position="114"/>
        <end position="134"/>
    </location>
</feature>
<keyword evidence="3 10" id="KW-0812">Transmembrane</keyword>
<comment type="caution">
    <text evidence="12">The sequence shown here is derived from an EMBL/GenBank/DDBJ whole genome shotgun (WGS) entry which is preliminary data.</text>
</comment>
<dbReference type="CDD" id="cd12916">
    <property type="entry name" value="VKOR_1"/>
    <property type="match status" value="1"/>
</dbReference>
<keyword evidence="7 10" id="KW-0472">Membrane</keyword>
<evidence type="ECO:0000256" key="5">
    <source>
        <dbReference type="ARBA" id="ARBA00022989"/>
    </source>
</evidence>
<protein>
    <recommendedName>
        <fullName evidence="11">Vitamin K epoxide reductase domain-containing protein</fullName>
    </recommendedName>
</protein>
<accession>A0A1G1W7C0</accession>
<feature type="transmembrane region" description="Helical" evidence="10">
    <location>
        <begin position="55"/>
        <end position="74"/>
    </location>
</feature>
<evidence type="ECO:0000256" key="3">
    <source>
        <dbReference type="ARBA" id="ARBA00022692"/>
    </source>
</evidence>
<evidence type="ECO:0000256" key="7">
    <source>
        <dbReference type="ARBA" id="ARBA00023136"/>
    </source>
</evidence>
<dbReference type="GO" id="GO:0016020">
    <property type="term" value="C:membrane"/>
    <property type="evidence" value="ECO:0007669"/>
    <property type="project" value="UniProtKB-SubCell"/>
</dbReference>
<evidence type="ECO:0000256" key="10">
    <source>
        <dbReference type="SAM" id="Phobius"/>
    </source>
</evidence>
<keyword evidence="6" id="KW-0560">Oxidoreductase</keyword>
<proteinExistence type="inferred from homology"/>
<keyword evidence="5 10" id="KW-1133">Transmembrane helix</keyword>
<sequence length="139" mass="15425">MSKKVILLLSAAGLAVSTYLAWTYLSGSSIACTTHGCDAVRSSSYANLFGVPQPLFGIIFYLMLIFLSLALQILDKFFTILLKRLIIVVSAFGFLYSVYLTLLEAFVIKAYCDWCLASAAISTLIFIIVLRDYFYAKNT</sequence>
<dbReference type="Pfam" id="PF07884">
    <property type="entry name" value="VKOR"/>
    <property type="match status" value="1"/>
</dbReference>
<dbReference type="GO" id="GO:0016491">
    <property type="term" value="F:oxidoreductase activity"/>
    <property type="evidence" value="ECO:0007669"/>
    <property type="project" value="UniProtKB-KW"/>
</dbReference>
<evidence type="ECO:0000256" key="1">
    <source>
        <dbReference type="ARBA" id="ARBA00004141"/>
    </source>
</evidence>
<dbReference type="InterPro" id="IPR044698">
    <property type="entry name" value="VKOR/LTO1"/>
</dbReference>
<dbReference type="EMBL" id="MHCP01000025">
    <property type="protein sequence ID" value="OGY23504.1"/>
    <property type="molecule type" value="Genomic_DNA"/>
</dbReference>
<dbReference type="STRING" id="1802593.A2172_04830"/>
<dbReference type="InterPro" id="IPR038354">
    <property type="entry name" value="VKOR_sf"/>
</dbReference>
<evidence type="ECO:0000256" key="8">
    <source>
        <dbReference type="ARBA" id="ARBA00023157"/>
    </source>
</evidence>
<gene>
    <name evidence="12" type="ORF">A2172_04830</name>
</gene>
<dbReference type="AlphaFoldDB" id="A0A1G1W7C0"/>
<evidence type="ECO:0000256" key="9">
    <source>
        <dbReference type="ARBA" id="ARBA00023284"/>
    </source>
</evidence>
<name>A0A1G1W7C0_9BACT</name>